<evidence type="ECO:0000313" key="2">
    <source>
        <dbReference type="EMBL" id="KAK8035801.1"/>
    </source>
</evidence>
<reference evidence="2 3" key="1">
    <citation type="submission" date="2023-01" db="EMBL/GenBank/DDBJ databases">
        <title>Analysis of 21 Apiospora genomes using comparative genomics revels a genus with tremendous synthesis potential of carbohydrate active enzymes and secondary metabolites.</title>
        <authorList>
            <person name="Sorensen T."/>
        </authorList>
    </citation>
    <scope>NUCLEOTIDE SEQUENCE [LARGE SCALE GENOMIC DNA]</scope>
    <source>
        <strain evidence="2 3">CBS 20057</strain>
    </source>
</reference>
<organism evidence="2 3">
    <name type="scientific">Apiospora marii</name>
    <dbReference type="NCBI Taxonomy" id="335849"/>
    <lineage>
        <taxon>Eukaryota</taxon>
        <taxon>Fungi</taxon>
        <taxon>Dikarya</taxon>
        <taxon>Ascomycota</taxon>
        <taxon>Pezizomycotina</taxon>
        <taxon>Sordariomycetes</taxon>
        <taxon>Xylariomycetidae</taxon>
        <taxon>Amphisphaeriales</taxon>
        <taxon>Apiosporaceae</taxon>
        <taxon>Apiospora</taxon>
    </lineage>
</organism>
<dbReference type="Proteomes" id="UP001396898">
    <property type="component" value="Unassembled WGS sequence"/>
</dbReference>
<name>A0ABR1SNA0_9PEZI</name>
<dbReference type="EMBL" id="JAQQWI010000005">
    <property type="protein sequence ID" value="KAK8035801.1"/>
    <property type="molecule type" value="Genomic_DNA"/>
</dbReference>
<sequence>MPLRHGDTTLPPRLGWKEEECAIRGRTRCDPGDHEPDPMRTGISPSQHGGLARCPRRGLAVVWFRGEQSHTSDARGGAFMRFGGFWGRVRYALPSALPWRRWGPAATHNPASRYTPAGQIRERPHRPHGIGSLGLLSNMYAAQLRAIAACPNRIPLDRLDSGLDGHGRIGMSFNSWMRLTSMCGTTGRGRGSRPPLMLV</sequence>
<keyword evidence="3" id="KW-1185">Reference proteome</keyword>
<comment type="caution">
    <text evidence="2">The sequence shown here is derived from an EMBL/GenBank/DDBJ whole genome shotgun (WGS) entry which is preliminary data.</text>
</comment>
<protein>
    <submittedName>
        <fullName evidence="2">Uncharacterized protein</fullName>
    </submittedName>
</protein>
<accession>A0ABR1SNA0</accession>
<proteinExistence type="predicted"/>
<evidence type="ECO:0000313" key="3">
    <source>
        <dbReference type="Proteomes" id="UP001396898"/>
    </source>
</evidence>
<evidence type="ECO:0000256" key="1">
    <source>
        <dbReference type="SAM" id="MobiDB-lite"/>
    </source>
</evidence>
<feature type="region of interest" description="Disordered" evidence="1">
    <location>
        <begin position="27"/>
        <end position="52"/>
    </location>
</feature>
<feature type="compositionally biased region" description="Basic and acidic residues" evidence="1">
    <location>
        <begin position="27"/>
        <end position="38"/>
    </location>
</feature>
<gene>
    <name evidence="2" type="ORF">PG991_001874</name>
</gene>